<proteinExistence type="inferred from homology"/>
<comment type="similarity">
    <text evidence="1">Belongs to the prephenate/arogenate dehydrogenase family.</text>
</comment>
<dbReference type="SUPFAM" id="SSF48179">
    <property type="entry name" value="6-phosphogluconate dehydrogenase C-terminal domain-like"/>
    <property type="match status" value="1"/>
</dbReference>
<accession>A0A6A0B6D0</accession>
<dbReference type="Pfam" id="PF02153">
    <property type="entry name" value="PDH_N"/>
    <property type="match status" value="1"/>
</dbReference>
<dbReference type="InterPro" id="IPR046825">
    <property type="entry name" value="PDH_C"/>
</dbReference>
<evidence type="ECO:0000256" key="2">
    <source>
        <dbReference type="ARBA" id="ARBA00023002"/>
    </source>
</evidence>
<dbReference type="InterPro" id="IPR046826">
    <property type="entry name" value="PDH_N"/>
</dbReference>
<gene>
    <name evidence="4" type="ORF">SCWH03_55220</name>
</gene>
<dbReference type="InterPro" id="IPR008927">
    <property type="entry name" value="6-PGluconate_DH-like_C_sf"/>
</dbReference>
<evidence type="ECO:0000256" key="1">
    <source>
        <dbReference type="ARBA" id="ARBA00007964"/>
    </source>
</evidence>
<evidence type="ECO:0000259" key="3">
    <source>
        <dbReference type="PROSITE" id="PS51176"/>
    </source>
</evidence>
<comment type="caution">
    <text evidence="4">The sequence shown here is derived from an EMBL/GenBank/DDBJ whole genome shotgun (WGS) entry which is preliminary data.</text>
</comment>
<dbReference type="SUPFAM" id="SSF51735">
    <property type="entry name" value="NAD(P)-binding Rossmann-fold domains"/>
    <property type="match status" value="1"/>
</dbReference>
<dbReference type="AlphaFoldDB" id="A0A6A0B6D0"/>
<dbReference type="Proteomes" id="UP000484988">
    <property type="component" value="Unassembled WGS sequence"/>
</dbReference>
<dbReference type="GO" id="GO:0006571">
    <property type="term" value="P:tyrosine biosynthetic process"/>
    <property type="evidence" value="ECO:0007669"/>
    <property type="project" value="InterPro"/>
</dbReference>
<evidence type="ECO:0000313" key="5">
    <source>
        <dbReference type="Proteomes" id="UP000484988"/>
    </source>
</evidence>
<dbReference type="RefSeq" id="WP_173267136.1">
    <property type="nucleotide sequence ID" value="NZ_BLLG01000025.1"/>
</dbReference>
<dbReference type="GO" id="GO:0008977">
    <property type="term" value="F:prephenate dehydrogenase (NAD+) activity"/>
    <property type="evidence" value="ECO:0007669"/>
    <property type="project" value="InterPro"/>
</dbReference>
<dbReference type="Gene3D" id="3.40.50.720">
    <property type="entry name" value="NAD(P)-binding Rossmann-like Domain"/>
    <property type="match status" value="1"/>
</dbReference>
<reference evidence="4 5" key="1">
    <citation type="submission" date="2020-02" db="EMBL/GenBank/DDBJ databases">
        <title>Whole Genome Shotgun Sequence of Streptomyces sp. strain CWH03.</title>
        <authorList>
            <person name="Dohra H."/>
            <person name="Kodani S."/>
            <person name="Yamamura H."/>
        </authorList>
    </citation>
    <scope>NUCLEOTIDE SEQUENCE [LARGE SCALE GENOMIC DNA]</scope>
    <source>
        <strain evidence="4 5">CWH03</strain>
    </source>
</reference>
<organism evidence="4 5">
    <name type="scientific">Streptomyces pacificus</name>
    <dbReference type="NCBI Taxonomy" id="2705029"/>
    <lineage>
        <taxon>Bacteria</taxon>
        <taxon>Bacillati</taxon>
        <taxon>Actinomycetota</taxon>
        <taxon>Actinomycetes</taxon>
        <taxon>Kitasatosporales</taxon>
        <taxon>Streptomycetaceae</taxon>
        <taxon>Streptomyces</taxon>
    </lineage>
</organism>
<dbReference type="EMBL" id="BLLG01000025">
    <property type="protein sequence ID" value="GFH39257.1"/>
    <property type="molecule type" value="Genomic_DNA"/>
</dbReference>
<name>A0A6A0B6D0_9ACTN</name>
<dbReference type="PROSITE" id="PS51176">
    <property type="entry name" value="PDH_ADH"/>
    <property type="match status" value="1"/>
</dbReference>
<sequence>MSRPGLRSVTVIGCGLIGTSLALCLTRAGIAVLLADPDPGAVAPAVGRGAGVPLAPGAPPADLVVVATPPSAVVDVLYEAQARGLGRAYTDVAEVKGLIWEEAVLRGCDVRGYVPGHPMTAGGPSGPAAAEPGLFAGRPWILCPGPSVPPEAVAAVEELVTLCGAVAHTMPPGAHDEAVATVCHTPMLVALALAAQLADTAPDVLALAGGGLRDTVRTTASDTRLWSDVLTHNAPAVAAGMERVAADLALMASGLRDGGDICSVSVGGLLLRGHRGRAALLESAGSRNTGDARPRARV</sequence>
<dbReference type="InterPro" id="IPR036291">
    <property type="entry name" value="NAD(P)-bd_dom_sf"/>
</dbReference>
<dbReference type="GO" id="GO:0070403">
    <property type="term" value="F:NAD+ binding"/>
    <property type="evidence" value="ECO:0007669"/>
    <property type="project" value="InterPro"/>
</dbReference>
<protein>
    <submittedName>
        <fullName evidence="4">Prephenate dehydrogenase/arogenate dehydrogenase family protein</fullName>
    </submittedName>
</protein>
<keyword evidence="5" id="KW-1185">Reference proteome</keyword>
<dbReference type="PANTHER" id="PTHR21363:SF0">
    <property type="entry name" value="PREPHENATE DEHYDROGENASE [NADP(+)]"/>
    <property type="match status" value="1"/>
</dbReference>
<keyword evidence="2" id="KW-0560">Oxidoreductase</keyword>
<dbReference type="InterPro" id="IPR003099">
    <property type="entry name" value="Prephen_DH"/>
</dbReference>
<dbReference type="Pfam" id="PF20463">
    <property type="entry name" value="PDH_C"/>
    <property type="match status" value="1"/>
</dbReference>
<dbReference type="PANTHER" id="PTHR21363">
    <property type="entry name" value="PREPHENATE DEHYDROGENASE"/>
    <property type="match status" value="1"/>
</dbReference>
<dbReference type="Gene3D" id="1.10.3660.10">
    <property type="entry name" value="6-phosphogluconate dehydrogenase C-terminal like domain"/>
    <property type="match status" value="1"/>
</dbReference>
<dbReference type="GO" id="GO:0004665">
    <property type="term" value="F:prephenate dehydrogenase (NADP+) activity"/>
    <property type="evidence" value="ECO:0007669"/>
    <property type="project" value="InterPro"/>
</dbReference>
<dbReference type="InterPro" id="IPR050812">
    <property type="entry name" value="Preph/Arog_dehydrog"/>
</dbReference>
<feature type="domain" description="Prephenate/arogenate dehydrogenase" evidence="3">
    <location>
        <begin position="7"/>
        <end position="286"/>
    </location>
</feature>
<evidence type="ECO:0000313" key="4">
    <source>
        <dbReference type="EMBL" id="GFH39257.1"/>
    </source>
</evidence>